<dbReference type="CDD" id="cd07377">
    <property type="entry name" value="WHTH_GntR"/>
    <property type="match status" value="1"/>
</dbReference>
<dbReference type="SUPFAM" id="SSF48008">
    <property type="entry name" value="GntR ligand-binding domain-like"/>
    <property type="match status" value="1"/>
</dbReference>
<keyword evidence="6" id="KW-1185">Reference proteome</keyword>
<dbReference type="AlphaFoldDB" id="A0A6L9MN26"/>
<dbReference type="SMART" id="SM00345">
    <property type="entry name" value="HTH_GNTR"/>
    <property type="match status" value="1"/>
</dbReference>
<proteinExistence type="predicted"/>
<gene>
    <name evidence="5" type="ORF">GTW51_21580</name>
</gene>
<dbReference type="InterPro" id="IPR008920">
    <property type="entry name" value="TF_FadR/GntR_C"/>
</dbReference>
<dbReference type="Gene3D" id="1.10.10.10">
    <property type="entry name" value="Winged helix-like DNA-binding domain superfamily/Winged helix DNA-binding domain"/>
    <property type="match status" value="1"/>
</dbReference>
<evidence type="ECO:0000256" key="3">
    <source>
        <dbReference type="ARBA" id="ARBA00023163"/>
    </source>
</evidence>
<dbReference type="Pfam" id="PF07729">
    <property type="entry name" value="FCD"/>
    <property type="match status" value="1"/>
</dbReference>
<dbReference type="InterPro" id="IPR011711">
    <property type="entry name" value="GntR_C"/>
</dbReference>
<dbReference type="SUPFAM" id="SSF46785">
    <property type="entry name" value="Winged helix' DNA-binding domain"/>
    <property type="match status" value="1"/>
</dbReference>
<evidence type="ECO:0000256" key="1">
    <source>
        <dbReference type="ARBA" id="ARBA00023015"/>
    </source>
</evidence>
<dbReference type="PANTHER" id="PTHR43537:SF20">
    <property type="entry name" value="HTH-TYPE TRANSCRIPTIONAL REPRESSOR GLAR"/>
    <property type="match status" value="1"/>
</dbReference>
<dbReference type="Proteomes" id="UP000476332">
    <property type="component" value="Unassembled WGS sequence"/>
</dbReference>
<dbReference type="GO" id="GO:0003677">
    <property type="term" value="F:DNA binding"/>
    <property type="evidence" value="ECO:0007669"/>
    <property type="project" value="UniProtKB-KW"/>
</dbReference>
<dbReference type="InterPro" id="IPR036390">
    <property type="entry name" value="WH_DNA-bd_sf"/>
</dbReference>
<dbReference type="PROSITE" id="PS50949">
    <property type="entry name" value="HTH_GNTR"/>
    <property type="match status" value="1"/>
</dbReference>
<protein>
    <submittedName>
        <fullName evidence="5">FCD domain-containing protein</fullName>
    </submittedName>
</protein>
<dbReference type="SMART" id="SM00895">
    <property type="entry name" value="FCD"/>
    <property type="match status" value="1"/>
</dbReference>
<dbReference type="EMBL" id="JAAAMJ010000033">
    <property type="protein sequence ID" value="NDV89257.1"/>
    <property type="molecule type" value="Genomic_DNA"/>
</dbReference>
<comment type="caution">
    <text evidence="5">The sequence shown here is derived from an EMBL/GenBank/DDBJ whole genome shotgun (WGS) entry which is preliminary data.</text>
</comment>
<keyword evidence="1" id="KW-0805">Transcription regulation</keyword>
<dbReference type="GO" id="GO:0003700">
    <property type="term" value="F:DNA-binding transcription factor activity"/>
    <property type="evidence" value="ECO:0007669"/>
    <property type="project" value="InterPro"/>
</dbReference>
<evidence type="ECO:0000313" key="5">
    <source>
        <dbReference type="EMBL" id="NDV89257.1"/>
    </source>
</evidence>
<keyword evidence="2" id="KW-0238">DNA-binding</keyword>
<dbReference type="InterPro" id="IPR000524">
    <property type="entry name" value="Tscrpt_reg_HTH_GntR"/>
</dbReference>
<evidence type="ECO:0000313" key="6">
    <source>
        <dbReference type="Proteomes" id="UP000476332"/>
    </source>
</evidence>
<accession>A0A6L9MN26</accession>
<dbReference type="Pfam" id="PF00392">
    <property type="entry name" value="GntR"/>
    <property type="match status" value="1"/>
</dbReference>
<dbReference type="RefSeq" id="WP_163046111.1">
    <property type="nucleotide sequence ID" value="NZ_JAAAMJ010000033.1"/>
</dbReference>
<organism evidence="5 6">
    <name type="scientific">Aurantimonas aggregata</name>
    <dbReference type="NCBI Taxonomy" id="2047720"/>
    <lineage>
        <taxon>Bacteria</taxon>
        <taxon>Pseudomonadati</taxon>
        <taxon>Pseudomonadota</taxon>
        <taxon>Alphaproteobacteria</taxon>
        <taxon>Hyphomicrobiales</taxon>
        <taxon>Aurantimonadaceae</taxon>
        <taxon>Aurantimonas</taxon>
    </lineage>
</organism>
<dbReference type="Gene3D" id="1.20.120.530">
    <property type="entry name" value="GntR ligand-binding domain-like"/>
    <property type="match status" value="1"/>
</dbReference>
<keyword evidence="3" id="KW-0804">Transcription</keyword>
<evidence type="ECO:0000256" key="2">
    <source>
        <dbReference type="ARBA" id="ARBA00023125"/>
    </source>
</evidence>
<sequence>MILLVPEPPLQKPSDKTTSATLVYQKLRRDILNGTMKPGQKLQIDQVAQRYDAGINPVREALNRLSAERLVDRRDQRGFFVPPLTLKAFRELVRSRCWIEALALEQSILNRTQAWEDELITTHYRLDREPVRLAGEEGGDNSAWEERHRAFHNALIGNSGSAWVTGFCHDMMDHAERYRFASMSGTYPRRDSREEHRAIMEATIDGDIARATERLTSHYRLTLQRLEEQTTAPMPDEPDTPATIAD</sequence>
<reference evidence="5 6" key="1">
    <citation type="submission" date="2020-01" db="EMBL/GenBank/DDBJ databases">
        <title>Genomes of bacteria type strains.</title>
        <authorList>
            <person name="Chen J."/>
            <person name="Zhu S."/>
            <person name="Chen J."/>
        </authorList>
    </citation>
    <scope>NUCLEOTIDE SEQUENCE [LARGE SCALE GENOMIC DNA]</scope>
    <source>
        <strain evidence="5 6">KCTC 52919</strain>
    </source>
</reference>
<name>A0A6L9MN26_9HYPH</name>
<dbReference type="PANTHER" id="PTHR43537">
    <property type="entry name" value="TRANSCRIPTIONAL REGULATOR, GNTR FAMILY"/>
    <property type="match status" value="1"/>
</dbReference>
<evidence type="ECO:0000259" key="4">
    <source>
        <dbReference type="PROSITE" id="PS50949"/>
    </source>
</evidence>
<dbReference type="InterPro" id="IPR036388">
    <property type="entry name" value="WH-like_DNA-bd_sf"/>
</dbReference>
<feature type="domain" description="HTH gntR-type" evidence="4">
    <location>
        <begin position="17"/>
        <end position="84"/>
    </location>
</feature>